<evidence type="ECO:0000256" key="1">
    <source>
        <dbReference type="SAM" id="MobiDB-lite"/>
    </source>
</evidence>
<accession>A0A9W6LA90</accession>
<evidence type="ECO:0000313" key="3">
    <source>
        <dbReference type="Proteomes" id="UP001144372"/>
    </source>
</evidence>
<name>A0A9W6LA90_9BACT</name>
<sequence>MVFFVSKKQKKQENQQNTHANGSAELSRAIVLAETIEVRAKGESDLSVVETGSMLRVFLAVYNPVRQAVW</sequence>
<organism evidence="2 3">
    <name type="scientific">Desulforhabdus amnigena</name>
    <dbReference type="NCBI Taxonomy" id="40218"/>
    <lineage>
        <taxon>Bacteria</taxon>
        <taxon>Pseudomonadati</taxon>
        <taxon>Thermodesulfobacteriota</taxon>
        <taxon>Syntrophobacteria</taxon>
        <taxon>Syntrophobacterales</taxon>
        <taxon>Syntrophobacteraceae</taxon>
        <taxon>Desulforhabdus</taxon>
    </lineage>
</organism>
<dbReference type="EMBL" id="BSDR01000001">
    <property type="protein sequence ID" value="GLI35880.1"/>
    <property type="molecule type" value="Genomic_DNA"/>
</dbReference>
<gene>
    <name evidence="2" type="ORF">DAMNIGENAA_33130</name>
</gene>
<dbReference type="AlphaFoldDB" id="A0A9W6LA90"/>
<feature type="region of interest" description="Disordered" evidence="1">
    <location>
        <begin position="1"/>
        <end position="22"/>
    </location>
</feature>
<reference evidence="2" key="1">
    <citation type="submission" date="2022-12" db="EMBL/GenBank/DDBJ databases">
        <title>Reference genome sequencing for broad-spectrum identification of bacterial and archaeal isolates by mass spectrometry.</title>
        <authorList>
            <person name="Sekiguchi Y."/>
            <person name="Tourlousse D.M."/>
        </authorList>
    </citation>
    <scope>NUCLEOTIDE SEQUENCE</scope>
    <source>
        <strain evidence="2">ASRB1</strain>
    </source>
</reference>
<comment type="caution">
    <text evidence="2">The sequence shown here is derived from an EMBL/GenBank/DDBJ whole genome shotgun (WGS) entry which is preliminary data.</text>
</comment>
<protein>
    <submittedName>
        <fullName evidence="2">Uncharacterized protein</fullName>
    </submittedName>
</protein>
<keyword evidence="3" id="KW-1185">Reference proteome</keyword>
<dbReference type="Proteomes" id="UP001144372">
    <property type="component" value="Unassembled WGS sequence"/>
</dbReference>
<evidence type="ECO:0000313" key="2">
    <source>
        <dbReference type="EMBL" id="GLI35880.1"/>
    </source>
</evidence>
<proteinExistence type="predicted"/>